<feature type="domain" description="Probable zinc-ribbon" evidence="2">
    <location>
        <begin position="847"/>
        <end position="891"/>
    </location>
</feature>
<name>A0ABC8QYY6_9AQUA</name>
<gene>
    <name evidence="4" type="ORF">ILEXP_LOCUS2865</name>
</gene>
<feature type="region of interest" description="Disordered" evidence="1">
    <location>
        <begin position="415"/>
        <end position="454"/>
    </location>
</feature>
<feature type="domain" description="Enhanced disease resistance 4-like N-terminal" evidence="3">
    <location>
        <begin position="7"/>
        <end position="40"/>
    </location>
</feature>
<protein>
    <recommendedName>
        <fullName evidence="6">Zinc-ribbon domain-containing protein</fullName>
    </recommendedName>
</protein>
<feature type="compositionally biased region" description="Basic and acidic residues" evidence="1">
    <location>
        <begin position="45"/>
        <end position="61"/>
    </location>
</feature>
<dbReference type="Pfam" id="PF22910">
    <property type="entry name" value="EDR4-like_1st"/>
    <property type="match status" value="1"/>
</dbReference>
<proteinExistence type="predicted"/>
<dbReference type="AlphaFoldDB" id="A0ABC8QYY6"/>
<reference evidence="4 5" key="1">
    <citation type="submission" date="2024-02" db="EMBL/GenBank/DDBJ databases">
        <authorList>
            <person name="Vignale AGUSTIN F."/>
            <person name="Sosa J E."/>
            <person name="Modenutti C."/>
        </authorList>
    </citation>
    <scope>NUCLEOTIDE SEQUENCE [LARGE SCALE GENOMIC DNA]</scope>
</reference>
<evidence type="ECO:0000313" key="5">
    <source>
        <dbReference type="Proteomes" id="UP001642360"/>
    </source>
</evidence>
<feature type="compositionally biased region" description="Basic and acidic residues" evidence="1">
    <location>
        <begin position="580"/>
        <end position="590"/>
    </location>
</feature>
<evidence type="ECO:0000259" key="3">
    <source>
        <dbReference type="Pfam" id="PF22910"/>
    </source>
</evidence>
<dbReference type="InterPro" id="IPR055126">
    <property type="entry name" value="EDR4-like_N"/>
</dbReference>
<accession>A0ABC8QYY6</accession>
<sequence length="1051" mass="117686">MSQTNTKVRFVRCPRCREVLPEMADFPVYICGGCDIILEAKNRKNETKDTRSHLHKTDHPQENGMDNISEDREASKSNKQAVLPSTAESSPDKTRERTQYEFGHCNMEHPGGRNISNELLSSSELLCRGNEELSPEARVPMEMDEDKCHLDQYNGMNQNNSGDCNGKRPEGRTFPNLLHRSSELTCHENGESSPEAIALEDLDEDECPSPRCSGRHRNEIADSIEERTAGLKFSTEVSSTEVCHRCPLSTGAGVHIAVDESKFSLEFKNGWDQSKYEGYNGKEPGNINDSKEVSSSAELTCHEVEEQSMVANMVVGGAGVEGSSSIELTCHQVVEQSSMANMAVGGAGVEVKVSSSTALSHEIEEQSTVVDMSSMAVGSTDLTHHEVEEQSTLAEMAVGGTGVEVAEDCRSGSLYRSSSPKKFQATNPNDSVTSAQRPLDESISADDLTSPPKELLEQSQNCILQGFDRVSSLDTSENLPSVKPSPGVGVKFRDMYRSPTSRMYYAYDGSLSSLDGTDDQIPDWHLHVRKRNSKEARVARTNGLPRRNEFRVKDVVGSELEMHHRAMNPSSVAHGKKHHAMEGTKQHGDELPPPTRHSLPFRGKMRLETDEHLSRMPFYSKGSPSGHGNGMLSRHGHKEFQNQSSYHSPDEPGYPEQDRMELLRMVCELNDQLNRTHISKMKANSRVPAGVRRMEKQIAPCYDHLASEDMYHELNYPGYPRRYMQRKNQLQCGRISRMAFSGETTHCRHQIDCSCLHCCPQTWHHSVQSPPCVVCCNKSRTSHHTHGRYNLYSYSPSSPQHYASSEYSSWRRDDIMSDDQWPRDHEVKKLPQREKHHSMKRHIQPVAGGAPVIACYRCLKLLQLPADFLLSGRKCHRLRCSACSAVLTFSLQNSTQRVPFIPGAIAPPPSEVDDYSDAINKRNVASTSHANVCPHAEPVSYSDDYGHSVCKSCSTEGYPFSLAPFHILKRNPTDRKMSYGSSFELMKERRKKAALKELNKYKNPMVESAGPSSHMYNREKSSFEIEKLKPTTCSPLHQLMGYSSPSQVTRR</sequence>
<feature type="region of interest" description="Disordered" evidence="1">
    <location>
        <begin position="570"/>
        <end position="601"/>
    </location>
</feature>
<feature type="region of interest" description="Disordered" evidence="1">
    <location>
        <begin position="45"/>
        <end position="96"/>
    </location>
</feature>
<comment type="caution">
    <text evidence="4">The sequence shown here is derived from an EMBL/GenBank/DDBJ whole genome shotgun (WGS) entry which is preliminary data.</text>
</comment>
<dbReference type="InterPro" id="IPR021480">
    <property type="entry name" value="Zinc_ribbon_12"/>
</dbReference>
<evidence type="ECO:0008006" key="6">
    <source>
        <dbReference type="Google" id="ProtNLM"/>
    </source>
</evidence>
<keyword evidence="5" id="KW-1185">Reference proteome</keyword>
<evidence type="ECO:0000259" key="2">
    <source>
        <dbReference type="Pfam" id="PF11331"/>
    </source>
</evidence>
<dbReference type="PANTHER" id="PTHR31105">
    <property type="entry name" value="EXTRA-LARGE G-PROTEIN-LIKE"/>
    <property type="match status" value="1"/>
</dbReference>
<evidence type="ECO:0000256" key="1">
    <source>
        <dbReference type="SAM" id="MobiDB-lite"/>
    </source>
</evidence>
<dbReference type="Proteomes" id="UP001642360">
    <property type="component" value="Unassembled WGS sequence"/>
</dbReference>
<feature type="compositionally biased region" description="Polar residues" evidence="1">
    <location>
        <begin position="415"/>
        <end position="436"/>
    </location>
</feature>
<dbReference type="EMBL" id="CAUOFW020000725">
    <property type="protein sequence ID" value="CAK9135909.1"/>
    <property type="molecule type" value="Genomic_DNA"/>
</dbReference>
<dbReference type="PANTHER" id="PTHR31105:SF38">
    <property type="entry name" value="PROTEIN ENHANCED DISEASE RESISTANCE 4"/>
    <property type="match status" value="1"/>
</dbReference>
<organism evidence="4 5">
    <name type="scientific">Ilex paraguariensis</name>
    <name type="common">yerba mate</name>
    <dbReference type="NCBI Taxonomy" id="185542"/>
    <lineage>
        <taxon>Eukaryota</taxon>
        <taxon>Viridiplantae</taxon>
        <taxon>Streptophyta</taxon>
        <taxon>Embryophyta</taxon>
        <taxon>Tracheophyta</taxon>
        <taxon>Spermatophyta</taxon>
        <taxon>Magnoliopsida</taxon>
        <taxon>eudicotyledons</taxon>
        <taxon>Gunneridae</taxon>
        <taxon>Pentapetalae</taxon>
        <taxon>asterids</taxon>
        <taxon>campanulids</taxon>
        <taxon>Aquifoliales</taxon>
        <taxon>Aquifoliaceae</taxon>
        <taxon>Ilex</taxon>
    </lineage>
</organism>
<dbReference type="InterPro" id="IPR040244">
    <property type="entry name" value="EDR4-like"/>
</dbReference>
<evidence type="ECO:0000313" key="4">
    <source>
        <dbReference type="EMBL" id="CAK9135909.1"/>
    </source>
</evidence>
<feature type="region of interest" description="Disordered" evidence="1">
    <location>
        <begin position="614"/>
        <end position="656"/>
    </location>
</feature>
<dbReference type="Pfam" id="PF11331">
    <property type="entry name" value="Zn_ribbon_12"/>
    <property type="match status" value="1"/>
</dbReference>